<evidence type="ECO:0000256" key="4">
    <source>
        <dbReference type="ARBA" id="ARBA00023125"/>
    </source>
</evidence>
<dbReference type="eggNOG" id="COG2826">
    <property type="taxonomic scope" value="Bacteria"/>
</dbReference>
<protein>
    <submittedName>
        <fullName evidence="8">Integrase catalytic region</fullName>
    </submittedName>
</protein>
<dbReference type="KEGG" id="pdx:Psed_6344"/>
<dbReference type="InterPro" id="IPR001584">
    <property type="entry name" value="Integrase_cat-core"/>
</dbReference>
<proteinExistence type="inferred from homology"/>
<organism evidence="8 12">
    <name type="scientific">Pseudonocardia dioxanivorans (strain ATCC 55486 / DSM 44775 / JCM 13855 / CB1190)</name>
    <dbReference type="NCBI Taxonomy" id="675635"/>
    <lineage>
        <taxon>Bacteria</taxon>
        <taxon>Bacillati</taxon>
        <taxon>Actinomycetota</taxon>
        <taxon>Actinomycetes</taxon>
        <taxon>Pseudonocardiales</taxon>
        <taxon>Pseudonocardiaceae</taxon>
        <taxon>Pseudonocardia</taxon>
    </lineage>
</organism>
<keyword evidence="12" id="KW-1185">Reference proteome</keyword>
<dbReference type="PROSITE" id="PS01043">
    <property type="entry name" value="TRANSPOSASE_IS30"/>
    <property type="match status" value="1"/>
</dbReference>
<dbReference type="GO" id="GO:0003677">
    <property type="term" value="F:DNA binding"/>
    <property type="evidence" value="ECO:0007669"/>
    <property type="project" value="UniProtKB-KW"/>
</dbReference>
<accession>F4CP40</accession>
<dbReference type="EMBL" id="CP002593">
    <property type="protein sequence ID" value="AEA27615.1"/>
    <property type="molecule type" value="Genomic_DNA"/>
</dbReference>
<dbReference type="GO" id="GO:0004803">
    <property type="term" value="F:transposase activity"/>
    <property type="evidence" value="ECO:0007669"/>
    <property type="project" value="InterPro"/>
</dbReference>
<comment type="function">
    <text evidence="1">Required for the transposition of the insertion element.</text>
</comment>
<gene>
    <name evidence="8" type="ordered locus">Psed_1055</name>
    <name evidence="9" type="ordered locus">Psed_5482</name>
    <name evidence="10" type="ordered locus">Psed_6247</name>
    <name evidence="11" type="ordered locus">Psed_6344</name>
</gene>
<feature type="domain" description="Integrase catalytic" evidence="7">
    <location>
        <begin position="261"/>
        <end position="424"/>
    </location>
</feature>
<evidence type="ECO:0000259" key="7">
    <source>
        <dbReference type="PROSITE" id="PS50994"/>
    </source>
</evidence>
<comment type="similarity">
    <text evidence="2">Belongs to the transposase IS30 family.</text>
</comment>
<dbReference type="InterPro" id="IPR053392">
    <property type="entry name" value="Transposase_IS30-like"/>
</dbReference>
<dbReference type="GO" id="GO:0006313">
    <property type="term" value="P:DNA transposition"/>
    <property type="evidence" value="ECO:0007669"/>
    <property type="project" value="InterPro"/>
</dbReference>
<dbReference type="Pfam" id="PF00665">
    <property type="entry name" value="rve"/>
    <property type="match status" value="1"/>
</dbReference>
<dbReference type="EMBL" id="CP002593">
    <property type="protein sequence ID" value="AEA23306.1"/>
    <property type="molecule type" value="Genomic_DNA"/>
</dbReference>
<sequence length="436" mass="49177">MSVIGPPRVPRERVRRFWRARLAGATIAQAAAEVGVSASAGRGWVVESGGMIPDLTEPGGRYLSLAEREEIAVGWAAGHSRAEIARRLGRHRATIGRELARNRTVRYPRRPPLPDGRPHRLGPDPGTHGGRDRPQHERLRYRAVVAQAKAEARARRRTPAKLLTHPELAAHVHTRLVEQQWSPEQISQTLRRDFPDRPEMWVSHETIYQGVYQALYVQGRGQLRRELAGCLRTGRALRRPNRLPDQRQHRNQTRIRDKVMISQRPAEVTDRAVPGHWEGDLILGTGNETAIGTLVERTTRFVLLLHLPGGHGAVQVRDAMIAAMRVLPAMVRRSLTWDQGIELARHAEITMALELPVYFCDPHSPWQRGSNENTNGLLRQYFPKSTDLSVHTHADLDRVADKLNSRPRKTLDWDTPGERLTRLLSRPVTTGVATTP</sequence>
<evidence type="ECO:0000256" key="2">
    <source>
        <dbReference type="ARBA" id="ARBA00006363"/>
    </source>
</evidence>
<evidence type="ECO:0000313" key="12">
    <source>
        <dbReference type="Proteomes" id="UP000007809"/>
    </source>
</evidence>
<dbReference type="KEGG" id="pdx:Psed_1055"/>
<evidence type="ECO:0000313" key="10">
    <source>
        <dbReference type="EMBL" id="AEA28348.1"/>
    </source>
</evidence>
<evidence type="ECO:0000256" key="1">
    <source>
        <dbReference type="ARBA" id="ARBA00002190"/>
    </source>
</evidence>
<keyword evidence="5" id="KW-0233">DNA recombination</keyword>
<dbReference type="EMBL" id="CP002593">
    <property type="protein sequence ID" value="AEA28348.1"/>
    <property type="molecule type" value="Genomic_DNA"/>
</dbReference>
<dbReference type="InterPro" id="IPR036397">
    <property type="entry name" value="RNaseH_sf"/>
</dbReference>
<dbReference type="InterPro" id="IPR001598">
    <property type="entry name" value="Transposase_IS30_CS"/>
</dbReference>
<dbReference type="Pfam" id="PF13936">
    <property type="entry name" value="HTH_38"/>
    <property type="match status" value="1"/>
</dbReference>
<dbReference type="SUPFAM" id="SSF53098">
    <property type="entry name" value="Ribonuclease H-like"/>
    <property type="match status" value="1"/>
</dbReference>
<dbReference type="RefSeq" id="WP_013673246.1">
    <property type="nucleotide sequence ID" value="NC_015312.1"/>
</dbReference>
<evidence type="ECO:0000256" key="5">
    <source>
        <dbReference type="ARBA" id="ARBA00023172"/>
    </source>
</evidence>
<dbReference type="PROSITE" id="PS50994">
    <property type="entry name" value="INTEGRASE"/>
    <property type="match status" value="1"/>
</dbReference>
<keyword evidence="4" id="KW-0238">DNA-binding</keyword>
<dbReference type="Gene3D" id="3.30.420.10">
    <property type="entry name" value="Ribonuclease H-like superfamily/Ribonuclease H"/>
    <property type="match status" value="1"/>
</dbReference>
<name>F4CP40_PSEUX</name>
<evidence type="ECO:0000313" key="9">
    <source>
        <dbReference type="EMBL" id="AEA27615.1"/>
    </source>
</evidence>
<dbReference type="EMBL" id="CP002593">
    <property type="protein sequence ID" value="AEA28442.1"/>
    <property type="molecule type" value="Genomic_DNA"/>
</dbReference>
<evidence type="ECO:0000313" key="8">
    <source>
        <dbReference type="EMBL" id="AEA23306.1"/>
    </source>
</evidence>
<evidence type="ECO:0000256" key="6">
    <source>
        <dbReference type="SAM" id="MobiDB-lite"/>
    </source>
</evidence>
<dbReference type="KEGG" id="pdx:Psed_5482"/>
<dbReference type="PANTHER" id="PTHR10948">
    <property type="entry name" value="TRANSPOSASE"/>
    <property type="match status" value="1"/>
</dbReference>
<dbReference type="NCBIfam" id="NF033563">
    <property type="entry name" value="transpos_IS30"/>
    <property type="match status" value="1"/>
</dbReference>
<dbReference type="KEGG" id="pdx:Psed_6247"/>
<keyword evidence="3" id="KW-0815">Transposition</keyword>
<dbReference type="PANTHER" id="PTHR10948:SF23">
    <property type="entry name" value="TRANSPOSASE INSI FOR INSERTION SEQUENCE ELEMENT IS30A-RELATED"/>
    <property type="match status" value="1"/>
</dbReference>
<dbReference type="InterPro" id="IPR025246">
    <property type="entry name" value="IS30-like_HTH"/>
</dbReference>
<dbReference type="HOGENOM" id="CLU_035706_0_0_11"/>
<dbReference type="InterPro" id="IPR051917">
    <property type="entry name" value="Transposase-Integrase"/>
</dbReference>
<feature type="region of interest" description="Disordered" evidence="6">
    <location>
        <begin position="100"/>
        <end position="136"/>
    </location>
</feature>
<evidence type="ECO:0000313" key="11">
    <source>
        <dbReference type="EMBL" id="AEA28442.1"/>
    </source>
</evidence>
<reference evidence="8 12" key="1">
    <citation type="journal article" date="2011" name="J. Bacteriol.">
        <title>Genome sequence of the 1,4-dioxane-degrading Pseudonocardia dioxanivorans strain CB1190.</title>
        <authorList>
            <person name="Sales C.M."/>
            <person name="Mahendra S."/>
            <person name="Grostern A."/>
            <person name="Parales R.E."/>
            <person name="Goodwin L.A."/>
            <person name="Woyke T."/>
            <person name="Nolan M."/>
            <person name="Lapidus A."/>
            <person name="Chertkov O."/>
            <person name="Ovchinnikova G."/>
            <person name="Sczyrba A."/>
            <person name="Alvarez-Cohen L."/>
        </authorList>
    </citation>
    <scope>NUCLEOTIDE SEQUENCE [LARGE SCALE GENOMIC DNA]</scope>
    <source>
        <strain evidence="12">ATCC 55486 / DSM 44775 / JCM 13855 / CB1190</strain>
        <strain evidence="8">CB1190</strain>
    </source>
</reference>
<dbReference type="STRING" id="675635.Psed_1055"/>
<dbReference type="InterPro" id="IPR012337">
    <property type="entry name" value="RNaseH-like_sf"/>
</dbReference>
<dbReference type="Proteomes" id="UP000007809">
    <property type="component" value="Chromosome"/>
</dbReference>
<evidence type="ECO:0000256" key="3">
    <source>
        <dbReference type="ARBA" id="ARBA00022578"/>
    </source>
</evidence>
<dbReference type="GO" id="GO:0015074">
    <property type="term" value="P:DNA integration"/>
    <property type="evidence" value="ECO:0007669"/>
    <property type="project" value="InterPro"/>
</dbReference>
<dbReference type="GO" id="GO:0005829">
    <property type="term" value="C:cytosol"/>
    <property type="evidence" value="ECO:0007669"/>
    <property type="project" value="TreeGrafter"/>
</dbReference>
<dbReference type="AlphaFoldDB" id="F4CP40"/>